<name>A0A7W0C8Z1_9BACT</name>
<keyword evidence="2" id="KW-0813">Transport</keyword>
<comment type="caution">
    <text evidence="7">The sequence shown here is derived from an EMBL/GenBank/DDBJ whole genome shotgun (WGS) entry which is preliminary data.</text>
</comment>
<protein>
    <submittedName>
        <fullName evidence="7">Branched-chain amino acid transport system ATP-binding protein</fullName>
    </submittedName>
</protein>
<evidence type="ECO:0000256" key="3">
    <source>
        <dbReference type="ARBA" id="ARBA00022741"/>
    </source>
</evidence>
<dbReference type="Proteomes" id="UP000525298">
    <property type="component" value="Unassembled WGS sequence"/>
</dbReference>
<dbReference type="PANTHER" id="PTHR43820:SF4">
    <property type="entry name" value="HIGH-AFFINITY BRANCHED-CHAIN AMINO ACID TRANSPORT ATP-BINDING PROTEIN LIVF"/>
    <property type="match status" value="1"/>
</dbReference>
<dbReference type="InterPro" id="IPR003439">
    <property type="entry name" value="ABC_transporter-like_ATP-bd"/>
</dbReference>
<dbReference type="SMART" id="SM00382">
    <property type="entry name" value="AAA"/>
    <property type="match status" value="1"/>
</dbReference>
<proteinExistence type="inferred from homology"/>
<dbReference type="PROSITE" id="PS50893">
    <property type="entry name" value="ABC_TRANSPORTER_2"/>
    <property type="match status" value="1"/>
</dbReference>
<dbReference type="GO" id="GO:0015807">
    <property type="term" value="P:L-amino acid transport"/>
    <property type="evidence" value="ECO:0007669"/>
    <property type="project" value="TreeGrafter"/>
</dbReference>
<dbReference type="RefSeq" id="WP_181550937.1">
    <property type="nucleotide sequence ID" value="NZ_JACDUS010000003.1"/>
</dbReference>
<dbReference type="GO" id="GO:0015658">
    <property type="term" value="F:branched-chain amino acid transmembrane transporter activity"/>
    <property type="evidence" value="ECO:0007669"/>
    <property type="project" value="TreeGrafter"/>
</dbReference>
<evidence type="ECO:0000256" key="1">
    <source>
        <dbReference type="ARBA" id="ARBA00005417"/>
    </source>
</evidence>
<evidence type="ECO:0000313" key="7">
    <source>
        <dbReference type="EMBL" id="MBA2881290.1"/>
    </source>
</evidence>
<dbReference type="SUPFAM" id="SSF52540">
    <property type="entry name" value="P-loop containing nucleoside triphosphate hydrolases"/>
    <property type="match status" value="1"/>
</dbReference>
<dbReference type="GO" id="GO:0005524">
    <property type="term" value="F:ATP binding"/>
    <property type="evidence" value="ECO:0007669"/>
    <property type="project" value="UniProtKB-KW"/>
</dbReference>
<evidence type="ECO:0000256" key="4">
    <source>
        <dbReference type="ARBA" id="ARBA00022840"/>
    </source>
</evidence>
<evidence type="ECO:0000313" key="8">
    <source>
        <dbReference type="Proteomes" id="UP000525298"/>
    </source>
</evidence>
<gene>
    <name evidence="7" type="ORF">HNR65_001616</name>
</gene>
<keyword evidence="5" id="KW-0029">Amino-acid transport</keyword>
<dbReference type="Pfam" id="PF00005">
    <property type="entry name" value="ABC_tran"/>
    <property type="match status" value="1"/>
</dbReference>
<keyword evidence="3" id="KW-0547">Nucleotide-binding</keyword>
<comment type="similarity">
    <text evidence="1">Belongs to the ABC transporter superfamily.</text>
</comment>
<reference evidence="7 8" key="1">
    <citation type="submission" date="2020-07" db="EMBL/GenBank/DDBJ databases">
        <title>Genomic Encyclopedia of Type Strains, Phase IV (KMG-IV): sequencing the most valuable type-strain genomes for metagenomic binning, comparative biology and taxonomic classification.</title>
        <authorList>
            <person name="Goeker M."/>
        </authorList>
    </citation>
    <scope>NUCLEOTIDE SEQUENCE [LARGE SCALE GENOMIC DNA]</scope>
    <source>
        <strain evidence="7 8">DSM 17721</strain>
    </source>
</reference>
<dbReference type="Gene3D" id="3.40.50.300">
    <property type="entry name" value="P-loop containing nucleotide triphosphate hydrolases"/>
    <property type="match status" value="1"/>
</dbReference>
<dbReference type="PROSITE" id="PS00211">
    <property type="entry name" value="ABC_TRANSPORTER_1"/>
    <property type="match status" value="1"/>
</dbReference>
<keyword evidence="4 7" id="KW-0067">ATP-binding</keyword>
<evidence type="ECO:0000256" key="2">
    <source>
        <dbReference type="ARBA" id="ARBA00022448"/>
    </source>
</evidence>
<sequence>MLKLKQVHTQISGLHIIHDVSLEIKRGEFVALLGNNGAGKTTLFRTIAGVLKPGSGAVEFNGIPIYQMPVHKIVDLGLVLCPQGRQLFPQLSVQKNLMMGAYPLRKDKMRIQKNLDRVYELFPVLKERSHQQAGTFSGGEQQMLAIARALMSEPQMLLLDEPSVGLAPLIVQQMADVISNINHEMDTTIFLSEQNANMALNITDRGYVLESGACVLEGECQQLKNDEMVRKAYIGA</sequence>
<dbReference type="EMBL" id="JACDUS010000003">
    <property type="protein sequence ID" value="MBA2881290.1"/>
    <property type="molecule type" value="Genomic_DNA"/>
</dbReference>
<evidence type="ECO:0000256" key="5">
    <source>
        <dbReference type="ARBA" id="ARBA00022970"/>
    </source>
</evidence>
<dbReference type="AlphaFoldDB" id="A0A7W0C8Z1"/>
<dbReference type="InterPro" id="IPR003593">
    <property type="entry name" value="AAA+_ATPase"/>
</dbReference>
<dbReference type="PANTHER" id="PTHR43820">
    <property type="entry name" value="HIGH-AFFINITY BRANCHED-CHAIN AMINO ACID TRANSPORT ATP-BINDING PROTEIN LIVF"/>
    <property type="match status" value="1"/>
</dbReference>
<dbReference type="GO" id="GO:0016887">
    <property type="term" value="F:ATP hydrolysis activity"/>
    <property type="evidence" value="ECO:0007669"/>
    <property type="project" value="InterPro"/>
</dbReference>
<keyword evidence="8" id="KW-1185">Reference proteome</keyword>
<feature type="domain" description="ABC transporter" evidence="6">
    <location>
        <begin position="2"/>
        <end position="236"/>
    </location>
</feature>
<organism evidence="7 8">
    <name type="scientific">Desulfosalsimonas propionicica</name>
    <dbReference type="NCBI Taxonomy" id="332175"/>
    <lineage>
        <taxon>Bacteria</taxon>
        <taxon>Pseudomonadati</taxon>
        <taxon>Thermodesulfobacteriota</taxon>
        <taxon>Desulfobacteria</taxon>
        <taxon>Desulfobacterales</taxon>
        <taxon>Desulfosalsimonadaceae</taxon>
        <taxon>Desulfosalsimonas</taxon>
    </lineage>
</organism>
<dbReference type="InterPro" id="IPR027417">
    <property type="entry name" value="P-loop_NTPase"/>
</dbReference>
<dbReference type="InterPro" id="IPR017871">
    <property type="entry name" value="ABC_transporter-like_CS"/>
</dbReference>
<dbReference type="CDD" id="cd03224">
    <property type="entry name" value="ABC_TM1139_LivF_branched"/>
    <property type="match status" value="1"/>
</dbReference>
<evidence type="ECO:0000259" key="6">
    <source>
        <dbReference type="PROSITE" id="PS50893"/>
    </source>
</evidence>
<accession>A0A7W0C8Z1</accession>
<dbReference type="InterPro" id="IPR052156">
    <property type="entry name" value="BCAA_Transport_ATP-bd_LivF"/>
</dbReference>